<dbReference type="RefSeq" id="WP_214364031.1">
    <property type="nucleotide sequence ID" value="NZ_JAEKFT010000053.1"/>
</dbReference>
<feature type="chain" id="PRO_5036724839" evidence="1">
    <location>
        <begin position="22"/>
        <end position="308"/>
    </location>
</feature>
<dbReference type="PROSITE" id="PS51257">
    <property type="entry name" value="PROKAR_LIPOPROTEIN"/>
    <property type="match status" value="1"/>
</dbReference>
<comment type="caution">
    <text evidence="3">The sequence shown here is derived from an EMBL/GenBank/DDBJ whole genome shotgun (WGS) entry which is preliminary data.</text>
</comment>
<dbReference type="Pfam" id="PF13432">
    <property type="entry name" value="TPR_16"/>
    <property type="match status" value="1"/>
</dbReference>
<dbReference type="EMBL" id="JAEKFT010000053">
    <property type="protein sequence ID" value="MBT0964108.1"/>
    <property type="molecule type" value="Genomic_DNA"/>
</dbReference>
<dbReference type="CDD" id="cd02549">
    <property type="entry name" value="Peptidase_C39A"/>
    <property type="match status" value="1"/>
</dbReference>
<dbReference type="InterPro" id="IPR039564">
    <property type="entry name" value="Peptidase_C39-like"/>
</dbReference>
<evidence type="ECO:0000313" key="4">
    <source>
        <dbReference type="Proteomes" id="UP000694660"/>
    </source>
</evidence>
<keyword evidence="4" id="KW-1185">Reference proteome</keyword>
<dbReference type="NCBIfam" id="NF033920">
    <property type="entry name" value="C39_PA2778_fam"/>
    <property type="match status" value="1"/>
</dbReference>
<dbReference type="InterPro" id="IPR039563">
    <property type="entry name" value="Peptidase_C39_single_dom"/>
</dbReference>
<dbReference type="Proteomes" id="UP000694660">
    <property type="component" value="Unassembled WGS sequence"/>
</dbReference>
<feature type="signal peptide" evidence="1">
    <location>
        <begin position="1"/>
        <end position="21"/>
    </location>
</feature>
<dbReference type="Gene3D" id="3.90.70.10">
    <property type="entry name" value="Cysteine proteinases"/>
    <property type="match status" value="1"/>
</dbReference>
<protein>
    <submittedName>
        <fullName evidence="3">PA2778 family cysteine peptidase</fullName>
    </submittedName>
</protein>
<dbReference type="Pfam" id="PF13529">
    <property type="entry name" value="Peptidase_C39_2"/>
    <property type="match status" value="1"/>
</dbReference>
<name>A0A944DGY3_DENI1</name>
<evidence type="ECO:0000256" key="1">
    <source>
        <dbReference type="SAM" id="SignalP"/>
    </source>
</evidence>
<evidence type="ECO:0000259" key="2">
    <source>
        <dbReference type="Pfam" id="PF13529"/>
    </source>
</evidence>
<reference evidence="4" key="1">
    <citation type="journal article" date="2022" name="ISME J.">
        <title>Genetic and phylogenetic analysis of dissimilatory iodate-reducing bacteria identifies potential niches across the world's oceans.</title>
        <authorList>
            <person name="Reyes-Umana V."/>
            <person name="Henning Z."/>
            <person name="Lee K."/>
            <person name="Barnum T.P."/>
            <person name="Coates J.D."/>
        </authorList>
    </citation>
    <scope>NUCLEOTIDE SEQUENCE [LARGE SCALE GENOMIC DNA]</scope>
    <source>
        <strain evidence="4">IR12</strain>
    </source>
</reference>
<evidence type="ECO:0000313" key="3">
    <source>
        <dbReference type="EMBL" id="MBT0964108.1"/>
    </source>
</evidence>
<dbReference type="AlphaFoldDB" id="A0A944DGY3"/>
<proteinExistence type="predicted"/>
<dbReference type="Gene3D" id="1.25.40.10">
    <property type="entry name" value="Tetratricopeptide repeat domain"/>
    <property type="match status" value="1"/>
</dbReference>
<keyword evidence="1" id="KW-0732">Signal</keyword>
<organism evidence="3 4">
    <name type="scientific">Denitromonas iodatirespirans</name>
    <dbReference type="NCBI Taxonomy" id="2795389"/>
    <lineage>
        <taxon>Bacteria</taxon>
        <taxon>Pseudomonadati</taxon>
        <taxon>Pseudomonadota</taxon>
        <taxon>Betaproteobacteria</taxon>
        <taxon>Rhodocyclales</taxon>
        <taxon>Zoogloeaceae</taxon>
        <taxon>Denitromonas</taxon>
    </lineage>
</organism>
<sequence>MRGAWAAACLVALLAALTGCAVQTPRLLAAPPADLPPRVELTATPFFPQEDYQCGPAALATALSAAGIPTRPDALVDRVFLPGRQGSLQIEMLVGARGRGAVATRIPGTLEALMRETNDGNPVVVLQNLGLSWAPSWHYAVVIGYDLDAAHFVLRSGPLERQQLAFSTFEHTWDRSGRWAFVVTPPGALPTTASEAEVTRALVAFEHNAPPAAAARAYRSALARWPDNLTLAMGLGNTLYAQGETSGAAAVFRDAAQRHDDAAAYNNLAIVLLEQGRRDEARRAAQRAVSLGGPFQAQAADTLKRVDE</sequence>
<accession>A0A944DGY3</accession>
<dbReference type="InterPro" id="IPR011990">
    <property type="entry name" value="TPR-like_helical_dom_sf"/>
</dbReference>
<dbReference type="SUPFAM" id="SSF48452">
    <property type="entry name" value="TPR-like"/>
    <property type="match status" value="1"/>
</dbReference>
<gene>
    <name evidence="3" type="ORF">I8J34_23265</name>
</gene>
<feature type="domain" description="Peptidase C39-like" evidence="2">
    <location>
        <begin position="45"/>
        <end position="153"/>
    </location>
</feature>